<keyword evidence="3" id="KW-1185">Reference proteome</keyword>
<proteinExistence type="predicted"/>
<organism evidence="2 3">
    <name type="scientific">Microbispora catharanthi</name>
    <dbReference type="NCBI Taxonomy" id="1712871"/>
    <lineage>
        <taxon>Bacteria</taxon>
        <taxon>Bacillati</taxon>
        <taxon>Actinomycetota</taxon>
        <taxon>Actinomycetes</taxon>
        <taxon>Streptosporangiales</taxon>
        <taxon>Streptosporangiaceae</taxon>
        <taxon>Microbispora</taxon>
    </lineage>
</organism>
<sequence length="180" mass="18803">MARWRVALALKMILLPTLGIMALATGGTAANAKSVAPAATPTPASRCHDTPGKATCDNTDPETTGCSAGAYTVGRSTLWFHNTRGEPTLAANATIELRYSPTCKTNWARVTVNSEKDRGDGLVSVKLCRGTGSTDCTDQYSVYNTWAYSDQLYAPDVLAYAYGWCCAGNGSGGASGSFGA</sequence>
<dbReference type="Pfam" id="PF10901">
    <property type="entry name" value="DUF2690"/>
    <property type="match status" value="1"/>
</dbReference>
<feature type="signal peptide" evidence="1">
    <location>
        <begin position="1"/>
        <end position="32"/>
    </location>
</feature>
<dbReference type="RefSeq" id="WP_139580098.1">
    <property type="nucleotide sequence ID" value="NZ_VDMA02000031.1"/>
</dbReference>
<dbReference type="AlphaFoldDB" id="A0A5N6B9T1"/>
<name>A0A5N6B9T1_9ACTN</name>
<evidence type="ECO:0000256" key="1">
    <source>
        <dbReference type="SAM" id="SignalP"/>
    </source>
</evidence>
<reference evidence="2 3" key="1">
    <citation type="submission" date="2019-10" db="EMBL/GenBank/DDBJ databases">
        <title>Nonomuraea sp. nov., isolated from Phyllanthus amarus.</title>
        <authorList>
            <person name="Klykleung N."/>
            <person name="Tanasupawat S."/>
        </authorList>
    </citation>
    <scope>NUCLEOTIDE SEQUENCE [LARGE SCALE GENOMIC DNA]</scope>
    <source>
        <strain evidence="2 3">CR1-09</strain>
    </source>
</reference>
<gene>
    <name evidence="2" type="ORF">FH610_038085</name>
</gene>
<comment type="caution">
    <text evidence="2">The sequence shown here is derived from an EMBL/GenBank/DDBJ whole genome shotgun (WGS) entry which is preliminary data.</text>
</comment>
<keyword evidence="1" id="KW-0732">Signal</keyword>
<dbReference type="EMBL" id="VDMA02000031">
    <property type="protein sequence ID" value="KAB8176773.1"/>
    <property type="molecule type" value="Genomic_DNA"/>
</dbReference>
<feature type="chain" id="PRO_5038414247" evidence="1">
    <location>
        <begin position="33"/>
        <end position="180"/>
    </location>
</feature>
<protein>
    <submittedName>
        <fullName evidence="2">DUF2690 domain-containing protein</fullName>
    </submittedName>
</protein>
<dbReference type="InterPro" id="IPR021224">
    <property type="entry name" value="DUF2690"/>
</dbReference>
<evidence type="ECO:0000313" key="3">
    <source>
        <dbReference type="Proteomes" id="UP000313066"/>
    </source>
</evidence>
<evidence type="ECO:0000313" key="2">
    <source>
        <dbReference type="EMBL" id="KAB8176773.1"/>
    </source>
</evidence>
<accession>A0A5N6B9T1</accession>
<dbReference type="Proteomes" id="UP000313066">
    <property type="component" value="Unassembled WGS sequence"/>
</dbReference>